<feature type="signal peptide" evidence="2">
    <location>
        <begin position="1"/>
        <end position="15"/>
    </location>
</feature>
<dbReference type="EnsemblMetazoa" id="CLYHEMT013594.1">
    <property type="protein sequence ID" value="CLYHEMP013594.1"/>
    <property type="gene ID" value="CLYHEMG013594"/>
</dbReference>
<accession>A0A7M5WVM1</accession>
<dbReference type="GeneID" id="136819413"/>
<feature type="region of interest" description="Disordered" evidence="1">
    <location>
        <begin position="74"/>
        <end position="97"/>
    </location>
</feature>
<evidence type="ECO:0000313" key="3">
    <source>
        <dbReference type="EnsemblMetazoa" id="CLYHEMP013594.1"/>
    </source>
</evidence>
<evidence type="ECO:0000313" key="4">
    <source>
        <dbReference type="Proteomes" id="UP000594262"/>
    </source>
</evidence>
<protein>
    <recommendedName>
        <fullName evidence="5">Cnidarian restricted protein</fullName>
    </recommendedName>
</protein>
<sequence>MHLLLLCACLVIANCRFIPHNAVPKTGMKRQPLNHMLPNGQKVASTEPKTEEEKVKELKDKLVQEKLADLAKAQAEQKEAAAAVTNEDQKKKQESDEEKYVKMEMGYHVPGTIVHQGTFEVDPNTMPGFGGAMPAYGGGYPYAGAYPQQGMGYNTGYPGYGSYGMSQPYGNHFG</sequence>
<organism evidence="3 4">
    <name type="scientific">Clytia hemisphaerica</name>
    <dbReference type="NCBI Taxonomy" id="252671"/>
    <lineage>
        <taxon>Eukaryota</taxon>
        <taxon>Metazoa</taxon>
        <taxon>Cnidaria</taxon>
        <taxon>Hydrozoa</taxon>
        <taxon>Hydroidolina</taxon>
        <taxon>Leptothecata</taxon>
        <taxon>Obeliida</taxon>
        <taxon>Clytiidae</taxon>
        <taxon>Clytia</taxon>
    </lineage>
</organism>
<feature type="region of interest" description="Disordered" evidence="1">
    <location>
        <begin position="29"/>
        <end position="53"/>
    </location>
</feature>
<proteinExistence type="predicted"/>
<dbReference type="RefSeq" id="XP_066931739.1">
    <property type="nucleotide sequence ID" value="XM_067075638.1"/>
</dbReference>
<name>A0A7M5WVM1_9CNID</name>
<evidence type="ECO:0000256" key="1">
    <source>
        <dbReference type="SAM" id="MobiDB-lite"/>
    </source>
</evidence>
<evidence type="ECO:0000256" key="2">
    <source>
        <dbReference type="SAM" id="SignalP"/>
    </source>
</evidence>
<reference evidence="3" key="1">
    <citation type="submission" date="2021-01" db="UniProtKB">
        <authorList>
            <consortium name="EnsemblMetazoa"/>
        </authorList>
    </citation>
    <scope>IDENTIFICATION</scope>
</reference>
<keyword evidence="2" id="KW-0732">Signal</keyword>
<evidence type="ECO:0008006" key="5">
    <source>
        <dbReference type="Google" id="ProtNLM"/>
    </source>
</evidence>
<dbReference type="AlphaFoldDB" id="A0A7M5WVM1"/>
<feature type="chain" id="PRO_5029913457" description="Cnidarian restricted protein" evidence="2">
    <location>
        <begin position="16"/>
        <end position="174"/>
    </location>
</feature>
<feature type="compositionally biased region" description="Basic and acidic residues" evidence="1">
    <location>
        <begin position="87"/>
        <end position="97"/>
    </location>
</feature>
<dbReference type="Proteomes" id="UP000594262">
    <property type="component" value="Unplaced"/>
</dbReference>
<keyword evidence="4" id="KW-1185">Reference proteome</keyword>